<keyword evidence="3" id="KW-0732">Signal</keyword>
<feature type="region of interest" description="Disordered" evidence="1">
    <location>
        <begin position="144"/>
        <end position="165"/>
    </location>
</feature>
<feature type="compositionally biased region" description="Gly residues" evidence="1">
    <location>
        <begin position="232"/>
        <end position="242"/>
    </location>
</feature>
<evidence type="ECO:0000256" key="2">
    <source>
        <dbReference type="SAM" id="Phobius"/>
    </source>
</evidence>
<dbReference type="EMBL" id="KN846957">
    <property type="protein sequence ID" value="KIW71039.1"/>
    <property type="molecule type" value="Genomic_DNA"/>
</dbReference>
<dbReference type="Proteomes" id="UP000054266">
    <property type="component" value="Unassembled WGS sequence"/>
</dbReference>
<dbReference type="AlphaFoldDB" id="A0A0D2GFT2"/>
<evidence type="ECO:0000256" key="1">
    <source>
        <dbReference type="SAM" id="MobiDB-lite"/>
    </source>
</evidence>
<keyword evidence="2" id="KW-0472">Membrane</keyword>
<feature type="region of interest" description="Disordered" evidence="1">
    <location>
        <begin position="232"/>
        <end position="269"/>
    </location>
</feature>
<protein>
    <submittedName>
        <fullName evidence="4">Uncharacterized protein</fullName>
    </submittedName>
</protein>
<name>A0A0D2GFT2_9EURO</name>
<evidence type="ECO:0000256" key="3">
    <source>
        <dbReference type="SAM" id="SignalP"/>
    </source>
</evidence>
<evidence type="ECO:0000313" key="4">
    <source>
        <dbReference type="EMBL" id="KIW71039.1"/>
    </source>
</evidence>
<keyword evidence="5" id="KW-1185">Reference proteome</keyword>
<dbReference type="HOGENOM" id="CLU_915288_0_0_1"/>
<feature type="chain" id="PRO_5002253817" evidence="3">
    <location>
        <begin position="26"/>
        <end position="269"/>
    </location>
</feature>
<sequence length="269" mass="28887">MAPIKTLASLALLALALAAVPQASAARGERVHRQRHRHNHPMRMPDQRPHNQFTREAGPIDPTTDYDGPAMDTVFDELRRTTVVPMFPGPPRPQNTRAAEEGILNDLRRTTVVPMFPGPPRPQNTLADNKNPPFEQFARRTAPLARSSGAGSGGGSKPPPYPPNRQLQLAHNAALAFFLAAVGFFFLSLVWNLYLQVGLARELQAKKTDANAVEAMRLGSAAPFGFRFGATGGDNQGDGGAESEGAVKRGEGGWLRGANANAADESVRA</sequence>
<feature type="region of interest" description="Disordered" evidence="1">
    <location>
        <begin position="24"/>
        <end position="67"/>
    </location>
</feature>
<organism evidence="4 5">
    <name type="scientific">Phialophora macrospora</name>
    <dbReference type="NCBI Taxonomy" id="1851006"/>
    <lineage>
        <taxon>Eukaryota</taxon>
        <taxon>Fungi</taxon>
        <taxon>Dikarya</taxon>
        <taxon>Ascomycota</taxon>
        <taxon>Pezizomycotina</taxon>
        <taxon>Eurotiomycetes</taxon>
        <taxon>Chaetothyriomycetidae</taxon>
        <taxon>Chaetothyriales</taxon>
        <taxon>Herpotrichiellaceae</taxon>
        <taxon>Phialophora</taxon>
    </lineage>
</organism>
<proteinExistence type="predicted"/>
<accession>A0A0D2GFT2</accession>
<gene>
    <name evidence="4" type="ORF">PV04_03255</name>
</gene>
<feature type="compositionally biased region" description="Basic residues" evidence="1">
    <location>
        <begin position="30"/>
        <end position="41"/>
    </location>
</feature>
<evidence type="ECO:0000313" key="5">
    <source>
        <dbReference type="Proteomes" id="UP000054266"/>
    </source>
</evidence>
<reference evidence="4 5" key="1">
    <citation type="submission" date="2015-01" db="EMBL/GenBank/DDBJ databases">
        <title>The Genome Sequence of Capronia semiimmersa CBS27337.</title>
        <authorList>
            <consortium name="The Broad Institute Genomics Platform"/>
            <person name="Cuomo C."/>
            <person name="de Hoog S."/>
            <person name="Gorbushina A."/>
            <person name="Stielow B."/>
            <person name="Teixiera M."/>
            <person name="Abouelleil A."/>
            <person name="Chapman S.B."/>
            <person name="Priest M."/>
            <person name="Young S.K."/>
            <person name="Wortman J."/>
            <person name="Nusbaum C."/>
            <person name="Birren B."/>
        </authorList>
    </citation>
    <scope>NUCLEOTIDE SEQUENCE [LARGE SCALE GENOMIC DNA]</scope>
    <source>
        <strain evidence="4 5">CBS 27337</strain>
    </source>
</reference>
<feature type="transmembrane region" description="Helical" evidence="2">
    <location>
        <begin position="173"/>
        <end position="194"/>
    </location>
</feature>
<keyword evidence="2" id="KW-0812">Transmembrane</keyword>
<keyword evidence="2" id="KW-1133">Transmembrane helix</keyword>
<feature type="signal peptide" evidence="3">
    <location>
        <begin position="1"/>
        <end position="25"/>
    </location>
</feature>